<gene>
    <name evidence="10" type="ORF">SPI_08277</name>
</gene>
<feature type="compositionally biased region" description="Basic and acidic residues" evidence="9">
    <location>
        <begin position="60"/>
        <end position="69"/>
    </location>
</feature>
<accession>A0A167NIL7</accession>
<feature type="region of interest" description="Disordered" evidence="9">
    <location>
        <begin position="214"/>
        <end position="339"/>
    </location>
</feature>
<dbReference type="GO" id="GO:0005737">
    <property type="term" value="C:cytoplasm"/>
    <property type="evidence" value="ECO:0007669"/>
    <property type="project" value="UniProtKB-SubCell"/>
</dbReference>
<name>A0A167NIL7_9HYPO</name>
<evidence type="ECO:0000256" key="8">
    <source>
        <dbReference type="ARBA" id="ARBA00023242"/>
    </source>
</evidence>
<keyword evidence="5" id="KW-0678">Repressor</keyword>
<feature type="compositionally biased region" description="Polar residues" evidence="9">
    <location>
        <begin position="307"/>
        <end position="316"/>
    </location>
</feature>
<feature type="compositionally biased region" description="Low complexity" evidence="9">
    <location>
        <begin position="13"/>
        <end position="35"/>
    </location>
</feature>
<feature type="compositionally biased region" description="Low complexity" evidence="9">
    <location>
        <begin position="214"/>
        <end position="254"/>
    </location>
</feature>
<evidence type="ECO:0000256" key="3">
    <source>
        <dbReference type="ARBA" id="ARBA00006922"/>
    </source>
</evidence>
<feature type="compositionally biased region" description="Pro residues" evidence="9">
    <location>
        <begin position="105"/>
        <end position="118"/>
    </location>
</feature>
<comment type="caution">
    <text evidence="10">The sequence shown here is derived from an EMBL/GenBank/DDBJ whole genome shotgun (WGS) entry which is preliminary data.</text>
</comment>
<evidence type="ECO:0000256" key="1">
    <source>
        <dbReference type="ARBA" id="ARBA00004123"/>
    </source>
</evidence>
<comment type="similarity">
    <text evidence="3">Belongs to the WHI5/NRM1 family.</text>
</comment>
<dbReference type="GO" id="GO:0005634">
    <property type="term" value="C:nucleus"/>
    <property type="evidence" value="ECO:0007669"/>
    <property type="project" value="UniProtKB-SubCell"/>
</dbReference>
<dbReference type="InterPro" id="IPR013734">
    <property type="entry name" value="TF_Nrm1/Whi5"/>
</dbReference>
<evidence type="ECO:0000256" key="9">
    <source>
        <dbReference type="SAM" id="MobiDB-lite"/>
    </source>
</evidence>
<feature type="compositionally biased region" description="Basic residues" evidence="9">
    <location>
        <begin position="321"/>
        <end position="339"/>
    </location>
</feature>
<evidence type="ECO:0000313" key="10">
    <source>
        <dbReference type="EMBL" id="OAA55593.1"/>
    </source>
</evidence>
<evidence type="ECO:0000256" key="7">
    <source>
        <dbReference type="ARBA" id="ARBA00023163"/>
    </source>
</evidence>
<keyword evidence="11" id="KW-1185">Reference proteome</keyword>
<reference evidence="10 11" key="1">
    <citation type="journal article" date="2016" name="Genome Biol. Evol.">
        <title>Divergent and convergent evolution of fungal pathogenicity.</title>
        <authorList>
            <person name="Shang Y."/>
            <person name="Xiao G."/>
            <person name="Zheng P."/>
            <person name="Cen K."/>
            <person name="Zhan S."/>
            <person name="Wang C."/>
        </authorList>
    </citation>
    <scope>NUCLEOTIDE SEQUENCE [LARGE SCALE GENOMIC DNA]</scope>
    <source>
        <strain evidence="10 11">RCEF 264</strain>
    </source>
</reference>
<comment type="subcellular location">
    <subcellularLocation>
        <location evidence="2">Cytoplasm</location>
    </subcellularLocation>
    <subcellularLocation>
        <location evidence="1">Nucleus</location>
    </subcellularLocation>
</comment>
<keyword evidence="8" id="KW-0539">Nucleus</keyword>
<dbReference type="Pfam" id="PF08528">
    <property type="entry name" value="Whi5"/>
    <property type="match status" value="1"/>
</dbReference>
<keyword evidence="6" id="KW-0805">Transcription regulation</keyword>
<sequence>MASPVKRRVLAPLDANAAASPAAGGKQPATTTAAASRPRLVPASLSTAAGVSSPSAKRSRSQEDGHDRATAATGTTPKKICRTDVPRSTLLTSPRPPQDQQQQQPSPPPQRLPSPPSPAASSVFDLSTTATVDTSLATALTEPDVGSPHAYDASARAIARDLSRQRAEILMLRLRLARYKLRTGQVDVPLEQLRVVPAGTGAGAAGAAATARVVAPAQSPLRPSRSASRSHTPTTTSHHSFPASAWVRQQQQQQLYEPTDGLPRIGSPQSWTDQPAAAGATVADVRSATKEKEEEEEEEEEEDTDGTVDTATSQQWTAWRRPWRRRSSRRWPVRTRRTAAPKAAEAIRARRVTSTTTTTTTMTTAARSCLRCDDNGPVLLLPMRQATEDVKGRP</sequence>
<dbReference type="AlphaFoldDB" id="A0A167NIL7"/>
<feature type="compositionally biased region" description="Polar residues" evidence="9">
    <location>
        <begin position="44"/>
        <end position="56"/>
    </location>
</feature>
<evidence type="ECO:0000256" key="6">
    <source>
        <dbReference type="ARBA" id="ARBA00023015"/>
    </source>
</evidence>
<protein>
    <submittedName>
        <fullName evidence="10">Transcription factor Nrm1/Whi5</fullName>
    </submittedName>
</protein>
<feature type="region of interest" description="Disordered" evidence="9">
    <location>
        <begin position="13"/>
        <end position="126"/>
    </location>
</feature>
<evidence type="ECO:0000256" key="5">
    <source>
        <dbReference type="ARBA" id="ARBA00022491"/>
    </source>
</evidence>
<organism evidence="10 11">
    <name type="scientific">Niveomyces insectorum RCEF 264</name>
    <dbReference type="NCBI Taxonomy" id="1081102"/>
    <lineage>
        <taxon>Eukaryota</taxon>
        <taxon>Fungi</taxon>
        <taxon>Dikarya</taxon>
        <taxon>Ascomycota</taxon>
        <taxon>Pezizomycotina</taxon>
        <taxon>Sordariomycetes</taxon>
        <taxon>Hypocreomycetidae</taxon>
        <taxon>Hypocreales</taxon>
        <taxon>Cordycipitaceae</taxon>
        <taxon>Niveomyces</taxon>
    </lineage>
</organism>
<feature type="compositionally biased region" description="Acidic residues" evidence="9">
    <location>
        <begin position="293"/>
        <end position="306"/>
    </location>
</feature>
<dbReference type="OrthoDB" id="5345625at2759"/>
<proteinExistence type="inferred from homology"/>
<dbReference type="Proteomes" id="UP000076874">
    <property type="component" value="Unassembled WGS sequence"/>
</dbReference>
<evidence type="ECO:0000256" key="4">
    <source>
        <dbReference type="ARBA" id="ARBA00022490"/>
    </source>
</evidence>
<evidence type="ECO:0000313" key="11">
    <source>
        <dbReference type="Proteomes" id="UP000076874"/>
    </source>
</evidence>
<evidence type="ECO:0000256" key="2">
    <source>
        <dbReference type="ARBA" id="ARBA00004496"/>
    </source>
</evidence>
<keyword evidence="7" id="KW-0804">Transcription</keyword>
<dbReference type="EMBL" id="AZHD01000019">
    <property type="protein sequence ID" value="OAA55593.1"/>
    <property type="molecule type" value="Genomic_DNA"/>
</dbReference>
<keyword evidence="4" id="KW-0963">Cytoplasm</keyword>